<dbReference type="AlphaFoldDB" id="A0AAX2IR66"/>
<dbReference type="Proteomes" id="UP000190669">
    <property type="component" value="Unassembled WGS sequence"/>
</dbReference>
<feature type="domain" description="Secretion system C-terminal sorting" evidence="2">
    <location>
        <begin position="228"/>
        <end position="280"/>
    </location>
</feature>
<dbReference type="Pfam" id="PF18962">
    <property type="entry name" value="Por_Secre_tail"/>
    <property type="match status" value="1"/>
</dbReference>
<dbReference type="NCBIfam" id="TIGR04183">
    <property type="entry name" value="Por_Secre_tail"/>
    <property type="match status" value="1"/>
</dbReference>
<keyword evidence="1" id="KW-0732">Signal</keyword>
<dbReference type="Gene3D" id="2.60.120.260">
    <property type="entry name" value="Galactose-binding domain-like"/>
    <property type="match status" value="1"/>
</dbReference>
<accession>A0AAX2IR66</accession>
<reference evidence="3 5" key="1">
    <citation type="submission" date="2017-02" db="EMBL/GenBank/DDBJ databases">
        <authorList>
            <person name="Varghese N."/>
            <person name="Submissions S."/>
        </authorList>
    </citation>
    <scope>NUCLEOTIDE SEQUENCE [LARGE SCALE GENOMIC DNA]</scope>
    <source>
        <strain evidence="3 5">DSM 16775</strain>
    </source>
</reference>
<dbReference type="InterPro" id="IPR026444">
    <property type="entry name" value="Secre_tail"/>
</dbReference>
<reference evidence="4 6" key="2">
    <citation type="submission" date="2018-06" db="EMBL/GenBank/DDBJ databases">
        <authorList>
            <consortium name="Pathogen Informatics"/>
            <person name="Doyle S."/>
        </authorList>
    </citation>
    <scope>NUCLEOTIDE SEQUENCE [LARGE SCALE GENOMIC DNA]</scope>
    <source>
        <strain evidence="4 6">NCTC11212</strain>
    </source>
</reference>
<name>A0AAX2IR66_9FLAO</name>
<evidence type="ECO:0000256" key="1">
    <source>
        <dbReference type="ARBA" id="ARBA00022729"/>
    </source>
</evidence>
<dbReference type="Proteomes" id="UP000251937">
    <property type="component" value="Unassembled WGS sequence"/>
</dbReference>
<comment type="caution">
    <text evidence="4">The sequence shown here is derived from an EMBL/GenBank/DDBJ whole genome shotgun (WGS) entry which is preliminary data.</text>
</comment>
<evidence type="ECO:0000313" key="4">
    <source>
        <dbReference type="EMBL" id="SQA92673.1"/>
    </source>
</evidence>
<dbReference type="EMBL" id="FUZE01000023">
    <property type="protein sequence ID" value="SKC04484.1"/>
    <property type="molecule type" value="Genomic_DNA"/>
</dbReference>
<evidence type="ECO:0000259" key="2">
    <source>
        <dbReference type="Pfam" id="PF18962"/>
    </source>
</evidence>
<organism evidence="4 6">
    <name type="scientific">Chryseobacterium balustinum</name>
    <dbReference type="NCBI Taxonomy" id="246"/>
    <lineage>
        <taxon>Bacteria</taxon>
        <taxon>Pseudomonadati</taxon>
        <taxon>Bacteroidota</taxon>
        <taxon>Flavobacteriia</taxon>
        <taxon>Flavobacteriales</taxon>
        <taxon>Weeksellaceae</taxon>
        <taxon>Chryseobacterium group</taxon>
        <taxon>Chryseobacterium</taxon>
    </lineage>
</organism>
<evidence type="ECO:0000313" key="6">
    <source>
        <dbReference type="Proteomes" id="UP000251937"/>
    </source>
</evidence>
<gene>
    <name evidence="4" type="ORF">NCTC11212_04209</name>
    <name evidence="3" type="ORF">SAMN05421800_12347</name>
</gene>
<evidence type="ECO:0000313" key="3">
    <source>
        <dbReference type="EMBL" id="SKC04484.1"/>
    </source>
</evidence>
<evidence type="ECO:0000313" key="5">
    <source>
        <dbReference type="Proteomes" id="UP000190669"/>
    </source>
</evidence>
<protein>
    <submittedName>
        <fullName evidence="3 4">Por secretion system C-terminal sorting domain</fullName>
    </submittedName>
</protein>
<sequence>MKIFRKNMKAIYSLAVSLLAYIGVFGQTSVYTQDFVTFPPQNWYLGYSFDPNVGNGPEYEDQYNVYWVQRSFLSNQTNSNPSMSVQIYSGGLSSWAISPVIDLSAGGYSVSFDFGCGDGIYSIDPTAAPSQSPTDDMFKFLISQDNGATWQELESIASPNIGIPNTRTTKTYSLNSYTSATTKFAFYTSNGTDPNFGVDYMLYFDDFKVTNNNLSTADTKLKNNMFQLYPNPTNGYAYLKSDKNVQVIEVYDLTGKLISKGKEINLSSASAGTFLVKVLFIDGIIATEKIIKK</sequence>
<keyword evidence="5" id="KW-1185">Reference proteome</keyword>
<dbReference type="EMBL" id="UAVR01000024">
    <property type="protein sequence ID" value="SQA92673.1"/>
    <property type="molecule type" value="Genomic_DNA"/>
</dbReference>
<proteinExistence type="predicted"/>